<gene>
    <name evidence="4" type="ORF">SDC9_90308</name>
</gene>
<name>A0A644ZUR8_9ZZZZ</name>
<dbReference type="PANTHER" id="PTHR11783">
    <property type="entry name" value="SULFOTRANSFERASE SULT"/>
    <property type="match status" value="1"/>
</dbReference>
<evidence type="ECO:0000256" key="2">
    <source>
        <dbReference type="ARBA" id="ARBA00022679"/>
    </source>
</evidence>
<proteinExistence type="inferred from homology"/>
<keyword evidence="2" id="KW-0808">Transferase</keyword>
<dbReference type="Pfam" id="PF00685">
    <property type="entry name" value="Sulfotransfer_1"/>
    <property type="match status" value="1"/>
</dbReference>
<accession>A0A644ZUR8</accession>
<dbReference type="Gene3D" id="3.40.50.300">
    <property type="entry name" value="P-loop containing nucleotide triphosphate hydrolases"/>
    <property type="match status" value="1"/>
</dbReference>
<reference evidence="4" key="1">
    <citation type="submission" date="2019-08" db="EMBL/GenBank/DDBJ databases">
        <authorList>
            <person name="Kucharzyk K."/>
            <person name="Murdoch R.W."/>
            <person name="Higgins S."/>
            <person name="Loffler F."/>
        </authorList>
    </citation>
    <scope>NUCLEOTIDE SEQUENCE</scope>
</reference>
<feature type="domain" description="Sulfotransferase" evidence="3">
    <location>
        <begin position="5"/>
        <end position="264"/>
    </location>
</feature>
<organism evidence="4">
    <name type="scientific">bioreactor metagenome</name>
    <dbReference type="NCBI Taxonomy" id="1076179"/>
    <lineage>
        <taxon>unclassified sequences</taxon>
        <taxon>metagenomes</taxon>
        <taxon>ecological metagenomes</taxon>
    </lineage>
</organism>
<comment type="similarity">
    <text evidence="1">Belongs to the sulfotransferase 1 family.</text>
</comment>
<comment type="caution">
    <text evidence="4">The sequence shown here is derived from an EMBL/GenBank/DDBJ whole genome shotgun (WGS) entry which is preliminary data.</text>
</comment>
<dbReference type="EMBL" id="VSSQ01010177">
    <property type="protein sequence ID" value="MPM43631.1"/>
    <property type="molecule type" value="Genomic_DNA"/>
</dbReference>
<dbReference type="GO" id="GO:0008146">
    <property type="term" value="F:sulfotransferase activity"/>
    <property type="evidence" value="ECO:0007669"/>
    <property type="project" value="InterPro"/>
</dbReference>
<dbReference type="SUPFAM" id="SSF52540">
    <property type="entry name" value="P-loop containing nucleoside triphosphate hydrolases"/>
    <property type="match status" value="1"/>
</dbReference>
<protein>
    <recommendedName>
        <fullName evidence="3">Sulfotransferase domain-containing protein</fullName>
    </recommendedName>
</protein>
<evidence type="ECO:0000313" key="4">
    <source>
        <dbReference type="EMBL" id="MPM43631.1"/>
    </source>
</evidence>
<evidence type="ECO:0000256" key="1">
    <source>
        <dbReference type="ARBA" id="ARBA00005771"/>
    </source>
</evidence>
<dbReference type="InterPro" id="IPR000863">
    <property type="entry name" value="Sulfotransferase_dom"/>
</dbReference>
<dbReference type="InterPro" id="IPR027417">
    <property type="entry name" value="P-loop_NTPase"/>
</dbReference>
<dbReference type="AlphaFoldDB" id="A0A644ZUR8"/>
<evidence type="ECO:0000259" key="3">
    <source>
        <dbReference type="Pfam" id="PF00685"/>
    </source>
</evidence>
<sequence>MSGIVWLASYPKSGNTWFRTFISNLLNEKEEEVSINQLKTDGIFSSRHILDRITGVKSSNLTFDEIDLLRPVAYNHLAQTVSKNLFIKVHDAYTYLPDGSPLLGTVKAKAIYILRNPLDVAVSFANHLSKDFDHIIKMMGDESCAFCKHEYSLPNQLRQRLLTWSSHVEGWTQAKELPIHLVRYEDMKLDPVATFTKAVRFIGIDCSEEQIEQAIELSDFEKLKSDEQLQGFKEKPYKTAAFFRAGQVGDWRNHLTDKQVEQLLDDHRVMLRKFGYMDDAGNAVY</sequence>